<protein>
    <submittedName>
        <fullName evidence="1">Uncharacterized protein</fullName>
    </submittedName>
</protein>
<dbReference type="Proteomes" id="UP000198876">
    <property type="component" value="Unassembled WGS sequence"/>
</dbReference>
<dbReference type="EMBL" id="FOOQ01000002">
    <property type="protein sequence ID" value="SFG35144.1"/>
    <property type="molecule type" value="Genomic_DNA"/>
</dbReference>
<dbReference type="RefSeq" id="WP_092891333.1">
    <property type="nucleotide sequence ID" value="NZ_FOOQ01000002.1"/>
</dbReference>
<dbReference type="AlphaFoldDB" id="A0A1I2R390"/>
<sequence length="100" mass="11166">MSGTPESLDQIIEENTEEAVKRYWGADEATATVEKRDDEFEGGTRFVLVVSYEGELEQTDELFGHEDRAGFQVMMIQKETPSKLVVIYVMSDPDSGGVSL</sequence>
<organism evidence="1 2">
    <name type="scientific">Halopelagius inordinatus</name>
    <dbReference type="NCBI Taxonomy" id="553467"/>
    <lineage>
        <taxon>Archaea</taxon>
        <taxon>Methanobacteriati</taxon>
        <taxon>Methanobacteriota</taxon>
        <taxon>Stenosarchaea group</taxon>
        <taxon>Halobacteria</taxon>
        <taxon>Halobacteriales</taxon>
        <taxon>Haloferacaceae</taxon>
    </lineage>
</organism>
<reference evidence="2" key="1">
    <citation type="submission" date="2016-10" db="EMBL/GenBank/DDBJ databases">
        <authorList>
            <person name="Varghese N."/>
            <person name="Submissions S."/>
        </authorList>
    </citation>
    <scope>NUCLEOTIDE SEQUENCE [LARGE SCALE GENOMIC DNA]</scope>
    <source>
        <strain evidence="2">CGMCC 1.7739</strain>
    </source>
</reference>
<accession>A0A1I2R390</accession>
<evidence type="ECO:0000313" key="1">
    <source>
        <dbReference type="EMBL" id="SFG35144.1"/>
    </source>
</evidence>
<evidence type="ECO:0000313" key="2">
    <source>
        <dbReference type="Proteomes" id="UP000198876"/>
    </source>
</evidence>
<keyword evidence="2" id="KW-1185">Reference proteome</keyword>
<gene>
    <name evidence="1" type="ORF">SAMN04488063_1772</name>
</gene>
<name>A0A1I2R390_9EURY</name>
<proteinExistence type="predicted"/>